<dbReference type="SFLD" id="SFLDG00002">
    <property type="entry name" value="C1.7:_P-type_atpase_like"/>
    <property type="match status" value="1"/>
</dbReference>
<dbReference type="InterPro" id="IPR023298">
    <property type="entry name" value="ATPase_P-typ_TM_dom_sf"/>
</dbReference>
<sequence length="863" mass="95102">MLYCGITMTLIDIETIQGLSRDQVEERIKTFGYNELPKHKKDGIFEVILEVAREPMFLLLVTSGLIYFFLGDITEAVMLMSFVLVIIGITVYQERKTERALEALRNLSSPRALVIRDGQQRRIAGREVVPGDILILSEGDRVPADGILLSSNNLTVDESLLTGESVPVRKIPWTEGLKEQAPGGDDQPFVYSGTLIVQGQALAEVKSTGSGTEMGKIGMVLQEVGRDDSRLKVEISSMVKIIATCGLLLCLIIVIIYGIGRGDWISGLLAGITLAMAILPEEFPVVLTVFLALGAWRISEKHVLTRQVPAIETLGSASVLCVDKTGTLTLNKMTVQSFFADDEFCEHDGAGENSVPDSCHELSEYAILACKRDPFDPMEKALIQLSEGDFGRTEHIHKDWKLITEYPLSSDLLAMSNVWQSPDGREFIIAAKGAPEAIADLCHFSEQEQKKLAEQIDVMASKGLRILGVAKSSFTISELPRIQHDFVFTFLGLIGFADPVRPGIAEAVSECYAAGIKIIMITGDYPRTAQNIADQIGLLHTDNTVTGTDLTECSDDDLKERLKTATVFARAVPEQKLRIVRALKANNEVVVMTGDGVNDAPALKSADIGIAMGGRGTDVAREASSLVLLDDNFTSIVSAVRLGRRIYDNLKKAMAYIFSIHIPIAGMSLIPVIFDMPLILMPMHIVFLELIIDPTCSIVFEAEKEEQDIMNRPPRSADERLFTPKTLFLSLMQGVVVLGVVMLVYLYSLMSGFLETEVRTMTFITIVLANLLLILTNRSWSETIISTIRTPNTAMRWVFAGTICSLVLILAIPALRDLFRFSLIPVEELVTCVLAASVSVLWFEAWKIWNVRKDQIPHIFSGI</sequence>
<feature type="transmembrane region" description="Helical" evidence="16">
    <location>
        <begin position="821"/>
        <end position="843"/>
    </location>
</feature>
<dbReference type="SUPFAM" id="SSF56784">
    <property type="entry name" value="HAD-like"/>
    <property type="match status" value="1"/>
</dbReference>
<dbReference type="PRINTS" id="PR00120">
    <property type="entry name" value="HATPASE"/>
</dbReference>
<dbReference type="FunFam" id="2.70.150.10:FF:000160">
    <property type="entry name" value="Sarcoplasmic/endoplasmic reticulum calcium ATPase 1"/>
    <property type="match status" value="1"/>
</dbReference>
<feature type="transmembrane region" description="Helical" evidence="16">
    <location>
        <begin position="680"/>
        <end position="700"/>
    </location>
</feature>
<dbReference type="SUPFAM" id="SSF81660">
    <property type="entry name" value="Metal cation-transporting ATPase, ATP-binding domain N"/>
    <property type="match status" value="1"/>
</dbReference>
<evidence type="ECO:0000256" key="12">
    <source>
        <dbReference type="ARBA" id="ARBA00022989"/>
    </source>
</evidence>
<keyword evidence="8" id="KW-0187">Copper transport</keyword>
<dbReference type="Pfam" id="PF00122">
    <property type="entry name" value="E1-E2_ATPase"/>
    <property type="match status" value="1"/>
</dbReference>
<keyword evidence="5 16" id="KW-0812">Transmembrane</keyword>
<reference evidence="19" key="1">
    <citation type="journal article" date="2016" name="Stand. Genomic Sci.">
        <title>Complete genome sequence of Methanospirillum hungatei type strain JF1.</title>
        <authorList>
            <person name="Gunsalus R.P."/>
            <person name="Cook L.E."/>
            <person name="Crable B."/>
            <person name="Rohlin L."/>
            <person name="McDonald E."/>
            <person name="Mouttaki H."/>
            <person name="Sieber J.R."/>
            <person name="Poweleit N."/>
            <person name="Zhou H."/>
            <person name="Lapidus A.L."/>
            <person name="Daligault H.E."/>
            <person name="Land M."/>
            <person name="Gilna P."/>
            <person name="Ivanova N."/>
            <person name="Kyrpides N."/>
            <person name="Culley D.E."/>
            <person name="McInerney M.J."/>
        </authorList>
    </citation>
    <scope>NUCLEOTIDE SEQUENCE [LARGE SCALE GENOMIC DNA]</scope>
    <source>
        <strain evidence="19">ATCC 27890 / DSM 864 / NBRC 100397 / JF-1</strain>
    </source>
</reference>
<evidence type="ECO:0000259" key="17">
    <source>
        <dbReference type="SMART" id="SM00831"/>
    </source>
</evidence>
<dbReference type="PANTHER" id="PTHR42861">
    <property type="entry name" value="CALCIUM-TRANSPORTING ATPASE"/>
    <property type="match status" value="1"/>
</dbReference>
<dbReference type="STRING" id="323259.Mhun_2663"/>
<dbReference type="Gene3D" id="3.40.50.1000">
    <property type="entry name" value="HAD superfamily/HAD-like"/>
    <property type="match status" value="1"/>
</dbReference>
<evidence type="ECO:0000256" key="8">
    <source>
        <dbReference type="ARBA" id="ARBA00022796"/>
    </source>
</evidence>
<dbReference type="GO" id="GO:0016020">
    <property type="term" value="C:membrane"/>
    <property type="evidence" value="ECO:0007669"/>
    <property type="project" value="InterPro"/>
</dbReference>
<dbReference type="HOGENOM" id="CLU_002360_3_3_2"/>
<dbReference type="SFLD" id="SFLDS00003">
    <property type="entry name" value="Haloacid_Dehalogenase"/>
    <property type="match status" value="1"/>
</dbReference>
<keyword evidence="9" id="KW-0067">ATP-binding</keyword>
<dbReference type="InParanoid" id="Q2FTB9"/>
<keyword evidence="10" id="KW-0460">Magnesium</keyword>
<dbReference type="GO" id="GO:0140581">
    <property type="term" value="F:P-type monovalent copper transporter activity"/>
    <property type="evidence" value="ECO:0007669"/>
    <property type="project" value="UniProtKB-EC"/>
</dbReference>
<dbReference type="InterPro" id="IPR001757">
    <property type="entry name" value="P_typ_ATPase"/>
</dbReference>
<dbReference type="PRINTS" id="PR00119">
    <property type="entry name" value="CATATPASE"/>
</dbReference>
<dbReference type="GO" id="GO:0012505">
    <property type="term" value="C:endomembrane system"/>
    <property type="evidence" value="ECO:0007669"/>
    <property type="project" value="UniProtKB-SubCell"/>
</dbReference>
<dbReference type="GO" id="GO:0046872">
    <property type="term" value="F:metal ion binding"/>
    <property type="evidence" value="ECO:0007669"/>
    <property type="project" value="UniProtKB-KW"/>
</dbReference>
<keyword evidence="6" id="KW-0479">Metal-binding</keyword>
<evidence type="ECO:0000256" key="4">
    <source>
        <dbReference type="ARBA" id="ARBA00022553"/>
    </source>
</evidence>
<dbReference type="SFLD" id="SFLDF00027">
    <property type="entry name" value="p-type_atpase"/>
    <property type="match status" value="1"/>
</dbReference>
<evidence type="ECO:0000256" key="16">
    <source>
        <dbReference type="SAM" id="Phobius"/>
    </source>
</evidence>
<dbReference type="Gene3D" id="3.40.1110.10">
    <property type="entry name" value="Calcium-transporting ATPase, cytoplasmic domain N"/>
    <property type="match status" value="1"/>
</dbReference>
<dbReference type="eggNOG" id="arCOG01578">
    <property type="taxonomic scope" value="Archaea"/>
</dbReference>
<dbReference type="Proteomes" id="UP000001941">
    <property type="component" value="Chromosome"/>
</dbReference>
<keyword evidence="4" id="KW-0597">Phosphoprotein</keyword>
<dbReference type="InterPro" id="IPR006068">
    <property type="entry name" value="ATPase_P-typ_cation-transptr_C"/>
</dbReference>
<keyword evidence="13" id="KW-0186">Copper</keyword>
<dbReference type="EC" id="7.2.2.8" evidence="2"/>
<evidence type="ECO:0000256" key="7">
    <source>
        <dbReference type="ARBA" id="ARBA00022741"/>
    </source>
</evidence>
<keyword evidence="7" id="KW-0547">Nucleotide-binding</keyword>
<dbReference type="GO" id="GO:0016887">
    <property type="term" value="F:ATP hydrolysis activity"/>
    <property type="evidence" value="ECO:0007669"/>
    <property type="project" value="InterPro"/>
</dbReference>
<dbReference type="SUPFAM" id="SSF81653">
    <property type="entry name" value="Calcium ATPase, transduction domain A"/>
    <property type="match status" value="1"/>
</dbReference>
<dbReference type="GO" id="GO:0005524">
    <property type="term" value="F:ATP binding"/>
    <property type="evidence" value="ECO:0007669"/>
    <property type="project" value="UniProtKB-KW"/>
</dbReference>
<accession>Q2FTB9</accession>
<dbReference type="InterPro" id="IPR044492">
    <property type="entry name" value="P_typ_ATPase_HD_dom"/>
</dbReference>
<dbReference type="FunFam" id="3.40.50.1000:FF:000144">
    <property type="entry name" value="copper-transporting ATPase 1 isoform X2"/>
    <property type="match status" value="1"/>
</dbReference>
<dbReference type="InterPro" id="IPR008250">
    <property type="entry name" value="ATPase_P-typ_transduc_dom_A_sf"/>
</dbReference>
<gene>
    <name evidence="18" type="ordered locus">Mhun_2663</name>
</gene>
<dbReference type="Gene3D" id="2.70.150.10">
    <property type="entry name" value="Calcium-transporting ATPase, cytoplasmic transduction domain A"/>
    <property type="match status" value="1"/>
</dbReference>
<keyword evidence="12 16" id="KW-1133">Transmembrane helix</keyword>
<evidence type="ECO:0000256" key="2">
    <source>
        <dbReference type="ARBA" id="ARBA00012517"/>
    </source>
</evidence>
<evidence type="ECO:0000313" key="19">
    <source>
        <dbReference type="Proteomes" id="UP000001941"/>
    </source>
</evidence>
<dbReference type="InterPro" id="IPR023299">
    <property type="entry name" value="ATPase_P-typ_cyto_dom_N"/>
</dbReference>
<dbReference type="InterPro" id="IPR004014">
    <property type="entry name" value="ATPase_P-typ_cation-transptr_N"/>
</dbReference>
<feature type="transmembrane region" description="Helical" evidence="16">
    <location>
        <begin position="758"/>
        <end position="776"/>
    </location>
</feature>
<evidence type="ECO:0000256" key="5">
    <source>
        <dbReference type="ARBA" id="ARBA00022692"/>
    </source>
</evidence>
<evidence type="ECO:0000256" key="15">
    <source>
        <dbReference type="ARBA" id="ARBA00023136"/>
    </source>
</evidence>
<dbReference type="Pfam" id="PF00689">
    <property type="entry name" value="Cation_ATPase_C"/>
    <property type="match status" value="1"/>
</dbReference>
<dbReference type="KEGG" id="mhu:Mhun_2663"/>
<keyword evidence="11" id="KW-1278">Translocase</keyword>
<dbReference type="InterPro" id="IPR036412">
    <property type="entry name" value="HAD-like_sf"/>
</dbReference>
<evidence type="ECO:0000256" key="3">
    <source>
        <dbReference type="ARBA" id="ARBA00022448"/>
    </source>
</evidence>
<dbReference type="Pfam" id="PF00690">
    <property type="entry name" value="Cation_ATPase_N"/>
    <property type="match status" value="1"/>
</dbReference>
<keyword evidence="19" id="KW-1185">Reference proteome</keyword>
<evidence type="ECO:0000256" key="10">
    <source>
        <dbReference type="ARBA" id="ARBA00022842"/>
    </source>
</evidence>
<keyword evidence="14" id="KW-0406">Ion transport</keyword>
<dbReference type="InterPro" id="IPR018303">
    <property type="entry name" value="ATPase_P-typ_P_site"/>
</dbReference>
<keyword evidence="18" id="KW-0378">Hydrolase</keyword>
<dbReference type="InterPro" id="IPR023214">
    <property type="entry name" value="HAD_sf"/>
</dbReference>
<dbReference type="EMBL" id="CP000254">
    <property type="protein sequence ID" value="ABD42360.1"/>
    <property type="molecule type" value="Genomic_DNA"/>
</dbReference>
<evidence type="ECO:0000256" key="13">
    <source>
        <dbReference type="ARBA" id="ARBA00023008"/>
    </source>
</evidence>
<dbReference type="SMART" id="SM00831">
    <property type="entry name" value="Cation_ATPase_N"/>
    <property type="match status" value="1"/>
</dbReference>
<feature type="transmembrane region" description="Helical" evidence="16">
    <location>
        <begin position="721"/>
        <end position="746"/>
    </location>
</feature>
<feature type="transmembrane region" description="Helical" evidence="16">
    <location>
        <begin position="653"/>
        <end position="674"/>
    </location>
</feature>
<evidence type="ECO:0000256" key="6">
    <source>
        <dbReference type="ARBA" id="ARBA00022723"/>
    </source>
</evidence>
<feature type="transmembrane region" description="Helical" evidence="16">
    <location>
        <begin position="76"/>
        <end position="92"/>
    </location>
</feature>
<evidence type="ECO:0000256" key="14">
    <source>
        <dbReference type="ARBA" id="ARBA00023065"/>
    </source>
</evidence>
<dbReference type="InterPro" id="IPR059000">
    <property type="entry name" value="ATPase_P-type_domA"/>
</dbReference>
<organism evidence="18 19">
    <name type="scientific">Methanospirillum hungatei JF-1 (strain ATCC 27890 / DSM 864 / NBRC 100397 / JF-1)</name>
    <dbReference type="NCBI Taxonomy" id="323259"/>
    <lineage>
        <taxon>Archaea</taxon>
        <taxon>Methanobacteriati</taxon>
        <taxon>Methanobacteriota</taxon>
        <taxon>Stenosarchaea group</taxon>
        <taxon>Methanomicrobia</taxon>
        <taxon>Methanomicrobiales</taxon>
        <taxon>Methanospirillaceae</taxon>
        <taxon>Methanospirillum</taxon>
    </lineage>
</organism>
<feature type="transmembrane region" description="Helical" evidence="16">
    <location>
        <begin position="239"/>
        <end position="259"/>
    </location>
</feature>
<protein>
    <recommendedName>
        <fullName evidence="2">P-type Cu(+) transporter</fullName>
        <ecNumber evidence="2">7.2.2.8</ecNumber>
    </recommendedName>
</protein>
<feature type="transmembrane region" description="Helical" evidence="16">
    <location>
        <begin position="797"/>
        <end position="815"/>
    </location>
</feature>
<dbReference type="Gene3D" id="1.20.1110.10">
    <property type="entry name" value="Calcium-transporting ATPase, transmembrane domain"/>
    <property type="match status" value="2"/>
</dbReference>
<dbReference type="AlphaFoldDB" id="Q2FTB9"/>
<dbReference type="SUPFAM" id="SSF81665">
    <property type="entry name" value="Calcium ATPase, transmembrane domain M"/>
    <property type="match status" value="1"/>
</dbReference>
<dbReference type="EnsemblBacteria" id="ABD42360">
    <property type="protein sequence ID" value="ABD42360"/>
    <property type="gene ID" value="Mhun_2663"/>
</dbReference>
<name>Q2FTB9_METHJ</name>
<evidence type="ECO:0000256" key="11">
    <source>
        <dbReference type="ARBA" id="ARBA00022967"/>
    </source>
</evidence>
<keyword evidence="15 16" id="KW-0472">Membrane</keyword>
<evidence type="ECO:0000313" key="18">
    <source>
        <dbReference type="EMBL" id="ABD42360.1"/>
    </source>
</evidence>
<evidence type="ECO:0000256" key="1">
    <source>
        <dbReference type="ARBA" id="ARBA00004127"/>
    </source>
</evidence>
<evidence type="ECO:0000256" key="9">
    <source>
        <dbReference type="ARBA" id="ARBA00022840"/>
    </source>
</evidence>
<dbReference type="PROSITE" id="PS00154">
    <property type="entry name" value="ATPASE_E1_E2"/>
    <property type="match status" value="1"/>
</dbReference>
<dbReference type="Pfam" id="PF00702">
    <property type="entry name" value="Hydrolase"/>
    <property type="match status" value="1"/>
</dbReference>
<comment type="subcellular location">
    <subcellularLocation>
        <location evidence="1">Endomembrane system</location>
        <topology evidence="1">Multi-pass membrane protein</topology>
    </subcellularLocation>
</comment>
<proteinExistence type="predicted"/>
<feature type="domain" description="Cation-transporting P-type ATPase N-terminal" evidence="17">
    <location>
        <begin position="4"/>
        <end position="72"/>
    </location>
</feature>
<keyword evidence="3" id="KW-0813">Transport</keyword>
<feature type="transmembrane region" description="Helical" evidence="16">
    <location>
        <begin position="265"/>
        <end position="296"/>
    </location>
</feature>
<dbReference type="NCBIfam" id="TIGR01494">
    <property type="entry name" value="ATPase_P-type"/>
    <property type="match status" value="2"/>
</dbReference>